<dbReference type="SUPFAM" id="SSF50978">
    <property type="entry name" value="WD40 repeat-like"/>
    <property type="match status" value="1"/>
</dbReference>
<dbReference type="OrthoDB" id="40048at2759"/>
<reference evidence="2" key="1">
    <citation type="submission" date="2021-03" db="EMBL/GenBank/DDBJ databases">
        <title>Draft genome sequence of rust myrtle Austropuccinia psidii MF-1, a brazilian biotype.</title>
        <authorList>
            <person name="Quecine M.C."/>
            <person name="Pachon D.M.R."/>
            <person name="Bonatelli M.L."/>
            <person name="Correr F.H."/>
            <person name="Franceschini L.M."/>
            <person name="Leite T.F."/>
            <person name="Margarido G.R.A."/>
            <person name="Almeida C.A."/>
            <person name="Ferrarezi J.A."/>
            <person name="Labate C.A."/>
        </authorList>
    </citation>
    <scope>NUCLEOTIDE SEQUENCE</scope>
    <source>
        <strain evidence="2">MF-1</strain>
    </source>
</reference>
<name>A0A9Q3BTV4_9BASI</name>
<dbReference type="GO" id="GO:0005829">
    <property type="term" value="C:cytosol"/>
    <property type="evidence" value="ECO:0007669"/>
    <property type="project" value="TreeGrafter"/>
</dbReference>
<gene>
    <name evidence="2" type="ORF">O181_012021</name>
</gene>
<dbReference type="GO" id="GO:0033588">
    <property type="term" value="C:elongator holoenzyme complex"/>
    <property type="evidence" value="ECO:0007669"/>
    <property type="project" value="InterPro"/>
</dbReference>
<protein>
    <recommendedName>
        <fullName evidence="1">ELP1 first N-terminal beta-propeller domain-containing protein</fullName>
    </recommendedName>
</protein>
<dbReference type="InterPro" id="IPR006849">
    <property type="entry name" value="Elp1"/>
</dbReference>
<dbReference type="PANTHER" id="PTHR12747">
    <property type="entry name" value="ELONGATOR COMPLEX PROTEIN 1"/>
    <property type="match status" value="1"/>
</dbReference>
<dbReference type="Pfam" id="PF04762">
    <property type="entry name" value="Beta-prop_ELP1_1st"/>
    <property type="match status" value="1"/>
</dbReference>
<dbReference type="InterPro" id="IPR036322">
    <property type="entry name" value="WD40_repeat_dom_sf"/>
</dbReference>
<sequence>MQSLVHVSSAIAQLTQSGPIQISVNPDDGRVYGALIDPDTEAVSNQPKLLATLLPEAILEGNDLHSESELTIVGLKPLPKSSQICLITSDGRISVCPMEEIGQEEEFCPFQFDTIGTFDDGICFGSWSPDDELLVIVTGSSKLVLLIKTFDVLSEAPIDFARLGDDQPVNLGWGTKSTQFHGSLGKSAAQVSEAKTLPFATIPPKLFSLNAYKLSWRDDEQAHASSETIINCTLRSKIAWRPEGSIIASVLHNTSRDKLNVIFFERNGLQRYGFDLHEADRIHDISGLSWNSDSSILAVGVKKLGSTHSSDNVKYIYAVQLWARSNYHWYLKHEARADLHQPLGSEAVPSMMWHPEIPLCLYFTASGTPTSFDTN</sequence>
<dbReference type="Proteomes" id="UP000765509">
    <property type="component" value="Unassembled WGS sequence"/>
</dbReference>
<dbReference type="PANTHER" id="PTHR12747:SF0">
    <property type="entry name" value="ELONGATOR COMPLEX PROTEIN 1"/>
    <property type="match status" value="1"/>
</dbReference>
<organism evidence="2 3">
    <name type="scientific">Austropuccinia psidii MF-1</name>
    <dbReference type="NCBI Taxonomy" id="1389203"/>
    <lineage>
        <taxon>Eukaryota</taxon>
        <taxon>Fungi</taxon>
        <taxon>Dikarya</taxon>
        <taxon>Basidiomycota</taxon>
        <taxon>Pucciniomycotina</taxon>
        <taxon>Pucciniomycetes</taxon>
        <taxon>Pucciniales</taxon>
        <taxon>Sphaerophragmiaceae</taxon>
        <taxon>Austropuccinia</taxon>
    </lineage>
</organism>
<dbReference type="GO" id="GO:0002926">
    <property type="term" value="P:tRNA wobble base 5-methoxycarbonylmethyl-2-thiouridinylation"/>
    <property type="evidence" value="ECO:0007669"/>
    <property type="project" value="TreeGrafter"/>
</dbReference>
<dbReference type="EMBL" id="AVOT02003041">
    <property type="protein sequence ID" value="MBW0472306.1"/>
    <property type="molecule type" value="Genomic_DNA"/>
</dbReference>
<evidence type="ECO:0000313" key="3">
    <source>
        <dbReference type="Proteomes" id="UP000765509"/>
    </source>
</evidence>
<keyword evidence="3" id="KW-1185">Reference proteome</keyword>
<dbReference type="AlphaFoldDB" id="A0A9Q3BTV4"/>
<accession>A0A9Q3BTV4</accession>
<evidence type="ECO:0000259" key="1">
    <source>
        <dbReference type="Pfam" id="PF04762"/>
    </source>
</evidence>
<dbReference type="InterPro" id="IPR056164">
    <property type="entry name" value="Beta-prop_ELP1_1st"/>
</dbReference>
<proteinExistence type="predicted"/>
<dbReference type="GO" id="GO:0000049">
    <property type="term" value="F:tRNA binding"/>
    <property type="evidence" value="ECO:0007669"/>
    <property type="project" value="TreeGrafter"/>
</dbReference>
<comment type="caution">
    <text evidence="2">The sequence shown here is derived from an EMBL/GenBank/DDBJ whole genome shotgun (WGS) entry which is preliminary data.</text>
</comment>
<evidence type="ECO:0000313" key="2">
    <source>
        <dbReference type="EMBL" id="MBW0472306.1"/>
    </source>
</evidence>
<feature type="domain" description="ELP1 first N-terminal beta-propeller" evidence="1">
    <location>
        <begin position="220"/>
        <end position="356"/>
    </location>
</feature>